<dbReference type="EMBL" id="OU898282">
    <property type="protein sequence ID" value="CAG9837590.1"/>
    <property type="molecule type" value="Genomic_DNA"/>
</dbReference>
<protein>
    <submittedName>
        <fullName evidence="1">Uncharacterized protein</fullName>
    </submittedName>
</protein>
<evidence type="ECO:0000313" key="1">
    <source>
        <dbReference type="EMBL" id="CAG9837590.1"/>
    </source>
</evidence>
<accession>A0A9N9XDT0</accession>
<dbReference type="OrthoDB" id="3213154at2759"/>
<dbReference type="Proteomes" id="UP001153709">
    <property type="component" value="Chromosome 7"/>
</dbReference>
<organism evidence="1 2">
    <name type="scientific">Diabrotica balteata</name>
    <name type="common">Banded cucumber beetle</name>
    <dbReference type="NCBI Taxonomy" id="107213"/>
    <lineage>
        <taxon>Eukaryota</taxon>
        <taxon>Metazoa</taxon>
        <taxon>Ecdysozoa</taxon>
        <taxon>Arthropoda</taxon>
        <taxon>Hexapoda</taxon>
        <taxon>Insecta</taxon>
        <taxon>Pterygota</taxon>
        <taxon>Neoptera</taxon>
        <taxon>Endopterygota</taxon>
        <taxon>Coleoptera</taxon>
        <taxon>Polyphaga</taxon>
        <taxon>Cucujiformia</taxon>
        <taxon>Chrysomeloidea</taxon>
        <taxon>Chrysomelidae</taxon>
        <taxon>Galerucinae</taxon>
        <taxon>Diabroticina</taxon>
        <taxon>Diabroticites</taxon>
        <taxon>Diabrotica</taxon>
    </lineage>
</organism>
<name>A0A9N9XDT0_DIABA</name>
<dbReference type="AlphaFoldDB" id="A0A9N9XDT0"/>
<reference evidence="1" key="1">
    <citation type="submission" date="2022-01" db="EMBL/GenBank/DDBJ databases">
        <authorList>
            <person name="King R."/>
        </authorList>
    </citation>
    <scope>NUCLEOTIDE SEQUENCE</scope>
</reference>
<evidence type="ECO:0000313" key="2">
    <source>
        <dbReference type="Proteomes" id="UP001153709"/>
    </source>
</evidence>
<keyword evidence="2" id="KW-1185">Reference proteome</keyword>
<gene>
    <name evidence="1" type="ORF">DIABBA_LOCUS10558</name>
</gene>
<proteinExistence type="predicted"/>
<sequence length="213" mass="23978">MNGKILRNEWVDDIEAIADQQFNLTQNKEIWKQLEGTYKDLNLSVNDLMNMAAKSIFQQNIVAHPAKLSHSFNCASDVFSSECSDISTTTSGSTVQSPFKSLSALISNRIVKYEPARSISETKIQFATDDVKPTELQIKINPITEAVIIMAPLKMTIDVDKPTKHRGGWPKGRTRKPEVLNLPHKAPATGYTLYLNEQRKDFNNSNLVFHEIT</sequence>